<dbReference type="Proteomes" id="UP000046067">
    <property type="component" value="Unassembled WGS sequence"/>
</dbReference>
<protein>
    <submittedName>
        <fullName evidence="1">Uncharacterized protein</fullName>
    </submittedName>
</protein>
<name>A0A655QTR3_VIBCL</name>
<evidence type="ECO:0000313" key="1">
    <source>
        <dbReference type="EMBL" id="CSB69678.1"/>
    </source>
</evidence>
<reference evidence="1 2" key="1">
    <citation type="submission" date="2015-07" db="EMBL/GenBank/DDBJ databases">
        <authorList>
            <consortium name="Pathogen Informatics"/>
        </authorList>
    </citation>
    <scope>NUCLEOTIDE SEQUENCE [LARGE SCALE GENOMIC DNA]</scope>
    <source>
        <strain evidence="1 2">A325</strain>
    </source>
</reference>
<accession>A0A655QTR3</accession>
<gene>
    <name evidence="1" type="ORF">ERS013201_00706</name>
</gene>
<dbReference type="AlphaFoldDB" id="A0A655QTR3"/>
<evidence type="ECO:0000313" key="2">
    <source>
        <dbReference type="Proteomes" id="UP000046067"/>
    </source>
</evidence>
<organism evidence="1 2">
    <name type="scientific">Vibrio cholerae</name>
    <dbReference type="NCBI Taxonomy" id="666"/>
    <lineage>
        <taxon>Bacteria</taxon>
        <taxon>Pseudomonadati</taxon>
        <taxon>Pseudomonadota</taxon>
        <taxon>Gammaproteobacteria</taxon>
        <taxon>Vibrionales</taxon>
        <taxon>Vibrionaceae</taxon>
        <taxon>Vibrio</taxon>
    </lineage>
</organism>
<sequence length="36" mass="4173">MDISELFILGITQNNERITVYRSKLCDVVLIELMTT</sequence>
<proteinExistence type="predicted"/>
<dbReference type="EMBL" id="CWQJ01000003">
    <property type="protein sequence ID" value="CSB69678.1"/>
    <property type="molecule type" value="Genomic_DNA"/>
</dbReference>